<reference evidence="1 2" key="1">
    <citation type="submission" date="2019-01" db="EMBL/GenBank/DDBJ databases">
        <title>Genome sequence of the Antarctic species Gelidibacter gilvus ACAM 158(T).</title>
        <authorList>
            <person name="Bowman J.P."/>
        </authorList>
    </citation>
    <scope>NUCLEOTIDE SEQUENCE [LARGE SCALE GENOMIC DNA]</scope>
    <source>
        <strain evidence="1 2">IC158</strain>
    </source>
</reference>
<evidence type="ECO:0000313" key="1">
    <source>
        <dbReference type="EMBL" id="RXJ45787.1"/>
    </source>
</evidence>
<gene>
    <name evidence="1" type="ORF">ESZ48_14485</name>
</gene>
<dbReference type="Gene3D" id="2.120.10.30">
    <property type="entry name" value="TolB, C-terminal domain"/>
    <property type="match status" value="1"/>
</dbReference>
<accession>A0A4Q0XDG7</accession>
<dbReference type="Proteomes" id="UP000289792">
    <property type="component" value="Unassembled WGS sequence"/>
</dbReference>
<proteinExistence type="predicted"/>
<comment type="caution">
    <text evidence="1">The sequence shown here is derived from an EMBL/GenBank/DDBJ whole genome shotgun (WGS) entry which is preliminary data.</text>
</comment>
<name>A0A4Q0XDG7_9FLAO</name>
<keyword evidence="2" id="KW-1185">Reference proteome</keyword>
<protein>
    <recommendedName>
        <fullName evidence="3">SMP-30/Gluconolactonase/LRE-like region domain-containing protein</fullName>
    </recommendedName>
</protein>
<dbReference type="RefSeq" id="WP_129018219.1">
    <property type="nucleotide sequence ID" value="NZ_SDDZ01000010.1"/>
</dbReference>
<dbReference type="OrthoDB" id="7675395at2"/>
<dbReference type="AlphaFoldDB" id="A0A4Q0XDG7"/>
<evidence type="ECO:0000313" key="2">
    <source>
        <dbReference type="Proteomes" id="UP000289792"/>
    </source>
</evidence>
<dbReference type="EMBL" id="SDDZ01000010">
    <property type="protein sequence ID" value="RXJ45787.1"/>
    <property type="molecule type" value="Genomic_DNA"/>
</dbReference>
<dbReference type="InterPro" id="IPR011042">
    <property type="entry name" value="6-blade_b-propeller_TolB-like"/>
</dbReference>
<organism evidence="1 2">
    <name type="scientific">Gelidibacter gilvus</name>
    <dbReference type="NCBI Taxonomy" id="59602"/>
    <lineage>
        <taxon>Bacteria</taxon>
        <taxon>Pseudomonadati</taxon>
        <taxon>Bacteroidota</taxon>
        <taxon>Flavobacteriia</taxon>
        <taxon>Flavobacteriales</taxon>
        <taxon>Flavobacteriaceae</taxon>
        <taxon>Gelidibacter</taxon>
    </lineage>
</organism>
<dbReference type="PROSITE" id="PS51257">
    <property type="entry name" value="PROKAR_LIPOPROTEIN"/>
    <property type="match status" value="1"/>
</dbReference>
<sequence length="290" mass="31855">MKPIIYAVLGLLITTSCKNNKAAEIAQADTVQIPTATFITETLGLTHCESAVYNAKQNIIYASLIGEKEPGDGAIATIDLDGKLIDALFISGLNDPKGIAITEYKLYVSDINELVEADLKTGKIIKKYSHEGLEFLNDVAIDGQGNVYVSDTGTSKIYQLDTQGNFSLWLADENLDRPNGLLVQNNTMYVASWGSQPNGGRVSKIDMTTKAIDSITTIIGNLDGIRPYDKDRLIISDWNSGMIHLVDYDGNTQEVLQVGQSVGDIAYIQEKKLLLLPMNKQSRLLFYRLD</sequence>
<evidence type="ECO:0008006" key="3">
    <source>
        <dbReference type="Google" id="ProtNLM"/>
    </source>
</evidence>
<dbReference type="SUPFAM" id="SSF63829">
    <property type="entry name" value="Calcium-dependent phosphotriesterase"/>
    <property type="match status" value="1"/>
</dbReference>